<feature type="compositionally biased region" description="Basic and acidic residues" evidence="1">
    <location>
        <begin position="25"/>
        <end position="46"/>
    </location>
</feature>
<feature type="region of interest" description="Disordered" evidence="1">
    <location>
        <begin position="1"/>
        <end position="153"/>
    </location>
</feature>
<sequence>MVCSAKKERSTNEVSSYDEDEELRTEDQMDRSRRDGQPEESGRADRLQTINLMDRLDVRGRPSERQNDRFLRDDQTVDLVDRPDIHGRPSARQNDVSLRDDQTVDRDVEDGRPSPRQKVSDPEQLQTADPVDRSTDSGRPSSSLQAVENLERGQREKRPNICFGYHISTEITRTNVLATLSLSSGSSLGRYDLFGIEDLLFHVDHNLLHAWEALGRDVNALH</sequence>
<gene>
    <name evidence="2" type="ORF">CCAM_LOCUS21154</name>
</gene>
<feature type="compositionally biased region" description="Polar residues" evidence="1">
    <location>
        <begin position="137"/>
        <end position="146"/>
    </location>
</feature>
<feature type="compositionally biased region" description="Basic and acidic residues" evidence="1">
    <location>
        <begin position="1"/>
        <end position="11"/>
    </location>
</feature>
<feature type="compositionally biased region" description="Basic and acidic residues" evidence="1">
    <location>
        <begin position="97"/>
        <end position="121"/>
    </location>
</feature>
<evidence type="ECO:0000313" key="2">
    <source>
        <dbReference type="EMBL" id="VFQ79378.1"/>
    </source>
</evidence>
<protein>
    <submittedName>
        <fullName evidence="2">Uncharacterized protein</fullName>
    </submittedName>
</protein>
<keyword evidence="3" id="KW-1185">Reference proteome</keyword>
<evidence type="ECO:0000313" key="3">
    <source>
        <dbReference type="Proteomes" id="UP000595140"/>
    </source>
</evidence>
<reference evidence="2 3" key="1">
    <citation type="submission" date="2018-04" db="EMBL/GenBank/DDBJ databases">
        <authorList>
            <person name="Vogel A."/>
        </authorList>
    </citation>
    <scope>NUCLEOTIDE SEQUENCE [LARGE SCALE GENOMIC DNA]</scope>
</reference>
<feature type="compositionally biased region" description="Basic and acidic residues" evidence="1">
    <location>
        <begin position="54"/>
        <end position="87"/>
    </location>
</feature>
<name>A0A484LU99_9ASTE</name>
<evidence type="ECO:0000256" key="1">
    <source>
        <dbReference type="SAM" id="MobiDB-lite"/>
    </source>
</evidence>
<accession>A0A484LU99</accession>
<dbReference type="AlphaFoldDB" id="A0A484LU99"/>
<dbReference type="Proteomes" id="UP000595140">
    <property type="component" value="Unassembled WGS sequence"/>
</dbReference>
<proteinExistence type="predicted"/>
<dbReference type="EMBL" id="OOIL02001936">
    <property type="protein sequence ID" value="VFQ79378.1"/>
    <property type="molecule type" value="Genomic_DNA"/>
</dbReference>
<organism evidence="2 3">
    <name type="scientific">Cuscuta campestris</name>
    <dbReference type="NCBI Taxonomy" id="132261"/>
    <lineage>
        <taxon>Eukaryota</taxon>
        <taxon>Viridiplantae</taxon>
        <taxon>Streptophyta</taxon>
        <taxon>Embryophyta</taxon>
        <taxon>Tracheophyta</taxon>
        <taxon>Spermatophyta</taxon>
        <taxon>Magnoliopsida</taxon>
        <taxon>eudicotyledons</taxon>
        <taxon>Gunneridae</taxon>
        <taxon>Pentapetalae</taxon>
        <taxon>asterids</taxon>
        <taxon>lamiids</taxon>
        <taxon>Solanales</taxon>
        <taxon>Convolvulaceae</taxon>
        <taxon>Cuscuteae</taxon>
        <taxon>Cuscuta</taxon>
        <taxon>Cuscuta subgen. Grammica</taxon>
        <taxon>Cuscuta sect. Cleistogrammica</taxon>
    </lineage>
</organism>